<organism evidence="2 3">
    <name type="scientific">Fistulifera solaris</name>
    <name type="common">Oleaginous diatom</name>
    <dbReference type="NCBI Taxonomy" id="1519565"/>
    <lineage>
        <taxon>Eukaryota</taxon>
        <taxon>Sar</taxon>
        <taxon>Stramenopiles</taxon>
        <taxon>Ochrophyta</taxon>
        <taxon>Bacillariophyta</taxon>
        <taxon>Bacillariophyceae</taxon>
        <taxon>Bacillariophycidae</taxon>
        <taxon>Naviculales</taxon>
        <taxon>Naviculaceae</taxon>
        <taxon>Fistulifera</taxon>
    </lineage>
</organism>
<accession>A0A1Z5JNM7</accession>
<reference evidence="2 3" key="1">
    <citation type="journal article" date="2015" name="Plant Cell">
        <title>Oil accumulation by the oleaginous diatom Fistulifera solaris as revealed by the genome and transcriptome.</title>
        <authorList>
            <person name="Tanaka T."/>
            <person name="Maeda Y."/>
            <person name="Veluchamy A."/>
            <person name="Tanaka M."/>
            <person name="Abida H."/>
            <person name="Marechal E."/>
            <person name="Bowler C."/>
            <person name="Muto M."/>
            <person name="Sunaga Y."/>
            <person name="Tanaka M."/>
            <person name="Yoshino T."/>
            <person name="Taniguchi T."/>
            <person name="Fukuda Y."/>
            <person name="Nemoto M."/>
            <person name="Matsumoto M."/>
            <person name="Wong P.S."/>
            <person name="Aburatani S."/>
            <person name="Fujibuchi W."/>
        </authorList>
    </citation>
    <scope>NUCLEOTIDE SEQUENCE [LARGE SCALE GENOMIC DNA]</scope>
    <source>
        <strain evidence="2 3">JPCC DA0580</strain>
    </source>
</reference>
<protein>
    <submittedName>
        <fullName evidence="2">Uncharacterized protein</fullName>
    </submittedName>
</protein>
<proteinExistence type="predicted"/>
<evidence type="ECO:0000313" key="3">
    <source>
        <dbReference type="Proteomes" id="UP000198406"/>
    </source>
</evidence>
<comment type="caution">
    <text evidence="2">The sequence shown here is derived from an EMBL/GenBank/DDBJ whole genome shotgun (WGS) entry which is preliminary data.</text>
</comment>
<dbReference type="Proteomes" id="UP000198406">
    <property type="component" value="Unassembled WGS sequence"/>
</dbReference>
<evidence type="ECO:0000256" key="1">
    <source>
        <dbReference type="SAM" id="MobiDB-lite"/>
    </source>
</evidence>
<name>A0A1Z5JNM7_FISSO</name>
<sequence>MTYAAFHYSSSSQSITAMNDSDDNSSPGVARGFPPRNDPASKHDEGNDAFWMYDPMQALREKLRLKLTRMKEARLPVVFQFVVDMRRSRRANQAAKRKRRGL</sequence>
<gene>
    <name evidence="2" type="ORF">FisN_8Lh351</name>
</gene>
<feature type="region of interest" description="Disordered" evidence="1">
    <location>
        <begin position="1"/>
        <end position="48"/>
    </location>
</feature>
<keyword evidence="3" id="KW-1185">Reference proteome</keyword>
<dbReference type="EMBL" id="BDSP01000092">
    <property type="protein sequence ID" value="GAX15358.1"/>
    <property type="molecule type" value="Genomic_DNA"/>
</dbReference>
<evidence type="ECO:0000313" key="2">
    <source>
        <dbReference type="EMBL" id="GAX15358.1"/>
    </source>
</evidence>
<feature type="compositionally biased region" description="Polar residues" evidence="1">
    <location>
        <begin position="8"/>
        <end position="27"/>
    </location>
</feature>
<dbReference type="InParanoid" id="A0A1Z5JNM7"/>
<dbReference type="AlphaFoldDB" id="A0A1Z5JNM7"/>